<evidence type="ECO:0000259" key="3">
    <source>
        <dbReference type="PROSITE" id="PS01031"/>
    </source>
</evidence>
<dbReference type="Pfam" id="PF00011">
    <property type="entry name" value="HSP20"/>
    <property type="match status" value="1"/>
</dbReference>
<dbReference type="EMBL" id="FQVW01000006">
    <property type="protein sequence ID" value="SHF82044.1"/>
    <property type="molecule type" value="Genomic_DNA"/>
</dbReference>
<evidence type="ECO:0000313" key="5">
    <source>
        <dbReference type="Proteomes" id="UP000183988"/>
    </source>
</evidence>
<sequence length="144" mass="16828">MDPFQQMSDWKQNMDHFFGEQFWDQFEGIIKPTIPQVNLYQTDNELLCIVNIPGLHDLEKLDIYVDYTTMELRGVIDIGHDGGMVIKEEILQGVFERTITLPFPVRADKIKATYKNGLVYIQLHRLVTESSRKNRVNVRLLEDS</sequence>
<evidence type="ECO:0000256" key="1">
    <source>
        <dbReference type="PROSITE-ProRule" id="PRU00285"/>
    </source>
</evidence>
<dbReference type="OrthoDB" id="1806521at2"/>
<evidence type="ECO:0000256" key="2">
    <source>
        <dbReference type="RuleBase" id="RU003616"/>
    </source>
</evidence>
<keyword evidence="5" id="KW-1185">Reference proteome</keyword>
<dbReference type="CDD" id="cd06464">
    <property type="entry name" value="ACD_sHsps-like"/>
    <property type="match status" value="1"/>
</dbReference>
<comment type="similarity">
    <text evidence="1 2">Belongs to the small heat shock protein (HSP20) family.</text>
</comment>
<feature type="domain" description="SHSP" evidence="3">
    <location>
        <begin position="28"/>
        <end position="141"/>
    </location>
</feature>
<dbReference type="InterPro" id="IPR008978">
    <property type="entry name" value="HSP20-like_chaperone"/>
</dbReference>
<dbReference type="SUPFAM" id="SSF49764">
    <property type="entry name" value="HSP20-like chaperones"/>
    <property type="match status" value="1"/>
</dbReference>
<protein>
    <submittedName>
        <fullName evidence="4">HSP20 family protein</fullName>
    </submittedName>
</protein>
<accession>A0A1M5ESC9</accession>
<evidence type="ECO:0000313" key="4">
    <source>
        <dbReference type="EMBL" id="SHF82044.1"/>
    </source>
</evidence>
<dbReference type="Gene3D" id="2.60.40.790">
    <property type="match status" value="1"/>
</dbReference>
<gene>
    <name evidence="4" type="ORF">SAMN05216225_100611</name>
</gene>
<dbReference type="PROSITE" id="PS01031">
    <property type="entry name" value="SHSP"/>
    <property type="match status" value="1"/>
</dbReference>
<name>A0A1M5ESC9_9BACI</name>
<dbReference type="Proteomes" id="UP000183988">
    <property type="component" value="Unassembled WGS sequence"/>
</dbReference>
<organism evidence="4 5">
    <name type="scientific">Ornithinibacillus halophilus</name>
    <dbReference type="NCBI Taxonomy" id="930117"/>
    <lineage>
        <taxon>Bacteria</taxon>
        <taxon>Bacillati</taxon>
        <taxon>Bacillota</taxon>
        <taxon>Bacilli</taxon>
        <taxon>Bacillales</taxon>
        <taxon>Bacillaceae</taxon>
        <taxon>Ornithinibacillus</taxon>
    </lineage>
</organism>
<dbReference type="AlphaFoldDB" id="A0A1M5ESC9"/>
<reference evidence="4 5" key="1">
    <citation type="submission" date="2016-11" db="EMBL/GenBank/DDBJ databases">
        <authorList>
            <person name="Jaros S."/>
            <person name="Januszkiewicz K."/>
            <person name="Wedrychowicz H."/>
        </authorList>
    </citation>
    <scope>NUCLEOTIDE SEQUENCE [LARGE SCALE GENOMIC DNA]</scope>
    <source>
        <strain evidence="4 5">IBRC-M 10683</strain>
    </source>
</reference>
<dbReference type="InterPro" id="IPR002068">
    <property type="entry name" value="A-crystallin/Hsp20_dom"/>
</dbReference>
<dbReference type="RefSeq" id="WP_072888538.1">
    <property type="nucleotide sequence ID" value="NZ_FQVW01000006.1"/>
</dbReference>
<dbReference type="STRING" id="930117.SAMN05216225_100611"/>
<proteinExistence type="inferred from homology"/>